<comment type="caution">
    <text evidence="2">The sequence shown here is derived from an EMBL/GenBank/DDBJ whole genome shotgun (WGS) entry which is preliminary data.</text>
</comment>
<evidence type="ECO:0000313" key="3">
    <source>
        <dbReference type="Proteomes" id="UP000005615"/>
    </source>
</evidence>
<dbReference type="AlphaFoldDB" id="F3L236"/>
<dbReference type="PANTHER" id="PTHR35024:SF4">
    <property type="entry name" value="POLYMER-FORMING CYTOSKELETAL PROTEIN"/>
    <property type="match status" value="1"/>
</dbReference>
<dbReference type="Pfam" id="PF04519">
    <property type="entry name" value="Bactofilin"/>
    <property type="match status" value="1"/>
</dbReference>
<evidence type="ECO:0008006" key="4">
    <source>
        <dbReference type="Google" id="ProtNLM"/>
    </source>
</evidence>
<reference evidence="2 3" key="1">
    <citation type="journal article" date="2011" name="J. Bacteriol.">
        <title>Genome sequence of strain IMCC3088, a proteorhodopsin-containing marine bacterium belonging to the OM60/NOR5 clade.</title>
        <authorList>
            <person name="Jang Y."/>
            <person name="Oh H.M."/>
            <person name="Kang I."/>
            <person name="Lee K."/>
            <person name="Yang S.J."/>
            <person name="Cho J.C."/>
        </authorList>
    </citation>
    <scope>NUCLEOTIDE SEQUENCE [LARGE SCALE GENOMIC DNA]</scope>
    <source>
        <strain evidence="2 3">IMCC3088</strain>
    </source>
</reference>
<dbReference type="PANTHER" id="PTHR35024">
    <property type="entry name" value="HYPOTHETICAL CYTOSOLIC PROTEIN"/>
    <property type="match status" value="1"/>
</dbReference>
<name>F3L236_9GAMM</name>
<dbReference type="InterPro" id="IPR007607">
    <property type="entry name" value="BacA/B"/>
</dbReference>
<sequence length="125" mass="12978">MIGATVKIKGEVHSEEDLTVEGQIEGTVVLKSNELFVGPSGRVHADVMAKAVKVDGELHGDVEASERVLITANGSMRGNIQAPRVILEDGSKFKGSIDMNEAAPTKSFGVVSNTKVAASGDSAGE</sequence>
<evidence type="ECO:0000256" key="1">
    <source>
        <dbReference type="ARBA" id="ARBA00044755"/>
    </source>
</evidence>
<comment type="similarity">
    <text evidence="1">Belongs to the bactofilin family.</text>
</comment>
<protein>
    <recommendedName>
        <fullName evidence="4">Polymer-forming cytoskeletal protein</fullName>
    </recommendedName>
</protein>
<dbReference type="EMBL" id="AEIG01000041">
    <property type="protein sequence ID" value="EGG29599.1"/>
    <property type="molecule type" value="Genomic_DNA"/>
</dbReference>
<proteinExistence type="inferred from homology"/>
<dbReference type="STRING" id="2518989.IMCC3088_1603"/>
<accession>F3L236</accession>
<dbReference type="Proteomes" id="UP000005615">
    <property type="component" value="Unassembled WGS sequence"/>
</dbReference>
<organism evidence="2 3">
    <name type="scientific">Aequoribacter fuscus</name>
    <dbReference type="NCBI Taxonomy" id="2518989"/>
    <lineage>
        <taxon>Bacteria</taxon>
        <taxon>Pseudomonadati</taxon>
        <taxon>Pseudomonadota</taxon>
        <taxon>Gammaproteobacteria</taxon>
        <taxon>Cellvibrionales</taxon>
        <taxon>Halieaceae</taxon>
        <taxon>Aequoribacter</taxon>
    </lineage>
</organism>
<gene>
    <name evidence="2" type="ORF">IMCC3088_1603</name>
</gene>
<dbReference type="eggNOG" id="COG1664">
    <property type="taxonomic scope" value="Bacteria"/>
</dbReference>
<keyword evidence="3" id="KW-1185">Reference proteome</keyword>
<evidence type="ECO:0000313" key="2">
    <source>
        <dbReference type="EMBL" id="EGG29599.1"/>
    </source>
</evidence>